<proteinExistence type="predicted"/>
<reference evidence="4" key="1">
    <citation type="submission" date="2016-07" db="EMBL/GenBank/DDBJ databases">
        <authorList>
            <person name="Florea S."/>
            <person name="Webb J.S."/>
            <person name="Jaromczyk J."/>
            <person name="Schardl C.L."/>
        </authorList>
    </citation>
    <scope>NUCLEOTIDE SEQUENCE [LARGE SCALE GENOMIC DNA]</scope>
    <source>
        <strain evidence="4">CY1</strain>
    </source>
</reference>
<evidence type="ECO:0000313" key="3">
    <source>
        <dbReference type="EMBL" id="OPH58206.1"/>
    </source>
</evidence>
<organism evidence="3 4">
    <name type="scientific">Paenibacillus ferrarius</name>
    <dbReference type="NCBI Taxonomy" id="1469647"/>
    <lineage>
        <taxon>Bacteria</taxon>
        <taxon>Bacillati</taxon>
        <taxon>Bacillota</taxon>
        <taxon>Bacilli</taxon>
        <taxon>Bacillales</taxon>
        <taxon>Paenibacillaceae</taxon>
        <taxon>Paenibacillus</taxon>
    </lineage>
</organism>
<dbReference type="NCBIfam" id="TIGR03064">
    <property type="entry name" value="sortase_srtB"/>
    <property type="match status" value="1"/>
</dbReference>
<keyword evidence="1" id="KW-0378">Hydrolase</keyword>
<dbReference type="InterPro" id="IPR009835">
    <property type="entry name" value="SrtB"/>
</dbReference>
<dbReference type="EMBL" id="MBTG01000011">
    <property type="protein sequence ID" value="OPH58206.1"/>
    <property type="molecule type" value="Genomic_DNA"/>
</dbReference>
<evidence type="ECO:0000313" key="4">
    <source>
        <dbReference type="Proteomes" id="UP000190626"/>
    </source>
</evidence>
<protein>
    <submittedName>
        <fullName evidence="3">SrtB family sortase</fullName>
    </submittedName>
</protein>
<dbReference type="GO" id="GO:0016787">
    <property type="term" value="F:hydrolase activity"/>
    <property type="evidence" value="ECO:0007669"/>
    <property type="project" value="UniProtKB-KW"/>
</dbReference>
<dbReference type="InterPro" id="IPR023365">
    <property type="entry name" value="Sortase_dom-sf"/>
</dbReference>
<dbReference type="Gene3D" id="2.40.260.10">
    <property type="entry name" value="Sortase"/>
    <property type="match status" value="1"/>
</dbReference>
<feature type="active site" description="Acyl-thioester intermediate" evidence="2">
    <location>
        <position position="214"/>
    </location>
</feature>
<dbReference type="InterPro" id="IPR005754">
    <property type="entry name" value="Sortase"/>
</dbReference>
<evidence type="ECO:0000256" key="1">
    <source>
        <dbReference type="ARBA" id="ARBA00022801"/>
    </source>
</evidence>
<comment type="caution">
    <text evidence="3">The sequence shown here is derived from an EMBL/GenBank/DDBJ whole genome shotgun (WGS) entry which is preliminary data.</text>
</comment>
<name>A0A1V4HLD7_9BACL</name>
<accession>A0A1V4HLD7</accession>
<dbReference type="STRING" id="1469647.BC351_24770"/>
<dbReference type="SUPFAM" id="SSF63817">
    <property type="entry name" value="Sortase"/>
    <property type="match status" value="1"/>
</dbReference>
<dbReference type="Pfam" id="PF04203">
    <property type="entry name" value="Sortase"/>
    <property type="match status" value="1"/>
</dbReference>
<keyword evidence="4" id="KW-1185">Reference proteome</keyword>
<sequence length="235" mass="27101">MGWGYYENRKVLADISDIYKQAQSQEAGRAQSASESVYGKDHETVQQVRVGFEALLKLNPDFTGWIKLKDSHIDYPVMQGDDNETYLTRNAKGESSSAGSIFMDYRNDPNTEQRHLILYGHRMKDGTMFGDLKHFVDEPYYLTHRQFRFDTLTASYVAEVFSAYYTTTDFNYIETDFADDEAFLRFSESIQGKSLFASDMTLTSKDRILTLSTCDYLLDPVNGRFVVHARLKRLD</sequence>
<dbReference type="CDD" id="cd05826">
    <property type="entry name" value="Sortase_B"/>
    <property type="match status" value="1"/>
</dbReference>
<gene>
    <name evidence="3" type="ORF">BC351_24770</name>
</gene>
<evidence type="ECO:0000256" key="2">
    <source>
        <dbReference type="PIRSR" id="PIRSR605754-1"/>
    </source>
</evidence>
<feature type="active site" description="Proton donor/acceptor" evidence="2">
    <location>
        <position position="121"/>
    </location>
</feature>
<dbReference type="Proteomes" id="UP000190626">
    <property type="component" value="Unassembled WGS sequence"/>
</dbReference>
<dbReference type="AlphaFoldDB" id="A0A1V4HLD7"/>